<protein>
    <submittedName>
        <fullName evidence="1">Uncharacterized protein</fullName>
    </submittedName>
</protein>
<dbReference type="Proteomes" id="UP001177260">
    <property type="component" value="Unassembled WGS sequence"/>
</dbReference>
<gene>
    <name evidence="1" type="ORF">N8T08_005186</name>
</gene>
<evidence type="ECO:0000313" key="1">
    <source>
        <dbReference type="EMBL" id="KAK1149634.1"/>
    </source>
</evidence>
<accession>A0ACC3BFK3</accession>
<comment type="caution">
    <text evidence="1">The sequence shown here is derived from an EMBL/GenBank/DDBJ whole genome shotgun (WGS) entry which is preliminary data.</text>
</comment>
<organism evidence="1 2">
    <name type="scientific">Aspergillus melleus</name>
    <dbReference type="NCBI Taxonomy" id="138277"/>
    <lineage>
        <taxon>Eukaryota</taxon>
        <taxon>Fungi</taxon>
        <taxon>Dikarya</taxon>
        <taxon>Ascomycota</taxon>
        <taxon>Pezizomycotina</taxon>
        <taxon>Eurotiomycetes</taxon>
        <taxon>Eurotiomycetidae</taxon>
        <taxon>Eurotiales</taxon>
        <taxon>Aspergillaceae</taxon>
        <taxon>Aspergillus</taxon>
        <taxon>Aspergillus subgen. Circumdati</taxon>
    </lineage>
</organism>
<dbReference type="EMBL" id="JAOPJF010000003">
    <property type="protein sequence ID" value="KAK1149634.1"/>
    <property type="molecule type" value="Genomic_DNA"/>
</dbReference>
<proteinExistence type="predicted"/>
<sequence length="445" mass="50518">MATLFHPRRPPGRRIPWVWPLLGLLFTLYLIFGRSDSSSSANNSSSARPDHAPHNATAPCPSIPGMEDILVILKTGVTEARDKVPTHLQTTLRCVPNSVIFSDYAEEIDGVPVHDVLRNIPDPVKWMNSEFNVYQRVRQAGRAALTRADLNEDVNTVFGKPNNPGWKLDKWKFLPMIDEALRHPKKAKWYVFMEADTYFVWSNLVAWLAQLDHRRPYYLGNQMQILDVLFAHGGSGIVLSRPAMERAAETRRRDVARWDSITRENWAGDCVLGQLLAESGVGLLWSWPALQIGPPSELDYFSPDYYKTPWCYAPVTFHHLTLPDVDRLWHLDREWFAGGKDLLLYRDVFLQVVRPQLTGVRYDWDNRVAPQNSISSRSRSTVECRRKCLSDPDCVQYSQQADTCWVSATAKLGSAATGISSGWIPERIDALVQDMGSCPQALWVV</sequence>
<keyword evidence="2" id="KW-1185">Reference proteome</keyword>
<name>A0ACC3BFK3_9EURO</name>
<evidence type="ECO:0000313" key="2">
    <source>
        <dbReference type="Proteomes" id="UP001177260"/>
    </source>
</evidence>
<reference evidence="1 2" key="1">
    <citation type="journal article" date="2023" name="ACS Omega">
        <title>Identification of the Neoaspergillic Acid Biosynthesis Gene Cluster by Establishing an In Vitro CRISPR-Ribonucleoprotein Genetic System in Aspergillus melleus.</title>
        <authorList>
            <person name="Yuan B."/>
            <person name="Grau M.F."/>
            <person name="Murata R.M."/>
            <person name="Torok T."/>
            <person name="Venkateswaran K."/>
            <person name="Stajich J.E."/>
            <person name="Wang C.C.C."/>
        </authorList>
    </citation>
    <scope>NUCLEOTIDE SEQUENCE [LARGE SCALE GENOMIC DNA]</scope>
    <source>
        <strain evidence="1 2">IMV 1140</strain>
    </source>
</reference>